<dbReference type="NCBIfam" id="TIGR01557">
    <property type="entry name" value="myb_SHAQKYF"/>
    <property type="match status" value="1"/>
</dbReference>
<sequence length="352" mass="39727">MELSLDLSLSFVPKTISEFLGEVSRSRHKYEKLTMLDDFVKRLEEEMKKIEAFKRELPLCMLLVNDAITRLKEEKVRCVEMQDRLEVEEFMPLKANSGENGELSMEKDSCDKKNWMSSAQLWSTESKLRSEDDRSVPENPIQSRNLKNRGGAFLPFNGNLCMPKPVTKEDKEISQVPSLTLMTPASELNHHNSKTGIRNSSASSFLVQGGQPQPQHLQQNPRKQRRCWSPELHRRFVDALQHLGGAQVATPKQIRELMQVEGLTNDEVKSHLQKYRLHVRRHPASSIEHGNGLWMVEDQCGEKSKVSLSQSVSPQGPLLLGGSAKGHSSSGDGEEDERSDCHSWKGGDSVLS</sequence>
<name>A0A834WS59_9FABA</name>
<dbReference type="GO" id="GO:0005634">
    <property type="term" value="C:nucleus"/>
    <property type="evidence" value="ECO:0007669"/>
    <property type="project" value="UniProtKB-SubCell"/>
</dbReference>
<evidence type="ECO:0000256" key="6">
    <source>
        <dbReference type="SAM" id="MobiDB-lite"/>
    </source>
</evidence>
<dbReference type="InterPro" id="IPR058673">
    <property type="entry name" value="HHO5-like_N"/>
</dbReference>
<keyword evidence="2" id="KW-0805">Transcription regulation</keyword>
<dbReference type="FunFam" id="1.10.10.60:FF:000002">
    <property type="entry name" value="Myb family transcription factor"/>
    <property type="match status" value="1"/>
</dbReference>
<comment type="subcellular location">
    <subcellularLocation>
        <location evidence="1">Nucleus</location>
    </subcellularLocation>
</comment>
<dbReference type="EMBL" id="JAAIUW010000006">
    <property type="protein sequence ID" value="KAF7828754.1"/>
    <property type="molecule type" value="Genomic_DNA"/>
</dbReference>
<evidence type="ECO:0000256" key="1">
    <source>
        <dbReference type="ARBA" id="ARBA00004123"/>
    </source>
</evidence>
<dbReference type="PANTHER" id="PTHR31003">
    <property type="entry name" value="MYB FAMILY TRANSCRIPTION FACTOR"/>
    <property type="match status" value="1"/>
</dbReference>
<keyword evidence="5" id="KW-0539">Nucleus</keyword>
<reference evidence="8" key="1">
    <citation type="submission" date="2020-09" db="EMBL/GenBank/DDBJ databases">
        <title>Genome-Enabled Discovery of Anthraquinone Biosynthesis in Senna tora.</title>
        <authorList>
            <person name="Kang S.-H."/>
            <person name="Pandey R.P."/>
            <person name="Lee C.-M."/>
            <person name="Sim J.-S."/>
            <person name="Jeong J.-T."/>
            <person name="Choi B.-S."/>
            <person name="Jung M."/>
            <person name="Ginzburg D."/>
            <person name="Zhao K."/>
            <person name="Won S.Y."/>
            <person name="Oh T.-J."/>
            <person name="Yu Y."/>
            <person name="Kim N.-H."/>
            <person name="Lee O.R."/>
            <person name="Lee T.-H."/>
            <person name="Bashyal P."/>
            <person name="Kim T.-S."/>
            <person name="Lee W.-H."/>
            <person name="Kawkins C."/>
            <person name="Kim C.-K."/>
            <person name="Kim J.S."/>
            <person name="Ahn B.O."/>
            <person name="Rhee S.Y."/>
            <person name="Sohng J.K."/>
        </authorList>
    </citation>
    <scope>NUCLEOTIDE SEQUENCE</scope>
    <source>
        <tissue evidence="8">Leaf</tissue>
    </source>
</reference>
<evidence type="ECO:0000259" key="7">
    <source>
        <dbReference type="PROSITE" id="PS51294"/>
    </source>
</evidence>
<dbReference type="GO" id="GO:0003700">
    <property type="term" value="F:DNA-binding transcription factor activity"/>
    <property type="evidence" value="ECO:0007669"/>
    <property type="project" value="InterPro"/>
</dbReference>
<gene>
    <name evidence="8" type="ORF">G2W53_019918</name>
</gene>
<organism evidence="8 9">
    <name type="scientific">Senna tora</name>
    <dbReference type="NCBI Taxonomy" id="362788"/>
    <lineage>
        <taxon>Eukaryota</taxon>
        <taxon>Viridiplantae</taxon>
        <taxon>Streptophyta</taxon>
        <taxon>Embryophyta</taxon>
        <taxon>Tracheophyta</taxon>
        <taxon>Spermatophyta</taxon>
        <taxon>Magnoliopsida</taxon>
        <taxon>eudicotyledons</taxon>
        <taxon>Gunneridae</taxon>
        <taxon>Pentapetalae</taxon>
        <taxon>rosids</taxon>
        <taxon>fabids</taxon>
        <taxon>Fabales</taxon>
        <taxon>Fabaceae</taxon>
        <taxon>Caesalpinioideae</taxon>
        <taxon>Cassia clade</taxon>
        <taxon>Senna</taxon>
    </lineage>
</organism>
<dbReference type="Pfam" id="PF00249">
    <property type="entry name" value="Myb_DNA-binding"/>
    <property type="match status" value="1"/>
</dbReference>
<comment type="caution">
    <text evidence="8">The sequence shown here is derived from an EMBL/GenBank/DDBJ whole genome shotgun (WGS) entry which is preliminary data.</text>
</comment>
<feature type="region of interest" description="Disordered" evidence="6">
    <location>
        <begin position="305"/>
        <end position="352"/>
    </location>
</feature>
<dbReference type="Proteomes" id="UP000634136">
    <property type="component" value="Unassembled WGS sequence"/>
</dbReference>
<keyword evidence="3" id="KW-0238">DNA-binding</keyword>
<dbReference type="InterPro" id="IPR001005">
    <property type="entry name" value="SANT/Myb"/>
</dbReference>
<feature type="region of interest" description="Disordered" evidence="6">
    <location>
        <begin position="204"/>
        <end position="225"/>
    </location>
</feature>
<keyword evidence="4" id="KW-0804">Transcription</keyword>
<accession>A0A834WS59</accession>
<dbReference type="InterPro" id="IPR044787">
    <property type="entry name" value="HHO5-like"/>
</dbReference>
<feature type="compositionally biased region" description="Basic and acidic residues" evidence="6">
    <location>
        <begin position="126"/>
        <end position="136"/>
    </location>
</feature>
<feature type="region of interest" description="Disordered" evidence="6">
    <location>
        <begin position="124"/>
        <end position="149"/>
    </location>
</feature>
<dbReference type="GO" id="GO:0003677">
    <property type="term" value="F:DNA binding"/>
    <property type="evidence" value="ECO:0007669"/>
    <property type="project" value="UniProtKB-KW"/>
</dbReference>
<feature type="domain" description="HTH myb-type" evidence="7">
    <location>
        <begin position="220"/>
        <end position="280"/>
    </location>
</feature>
<evidence type="ECO:0000256" key="2">
    <source>
        <dbReference type="ARBA" id="ARBA00023015"/>
    </source>
</evidence>
<dbReference type="Gene3D" id="1.10.10.60">
    <property type="entry name" value="Homeodomain-like"/>
    <property type="match status" value="1"/>
</dbReference>
<feature type="compositionally biased region" description="Low complexity" evidence="6">
    <location>
        <begin position="208"/>
        <end position="219"/>
    </location>
</feature>
<proteinExistence type="predicted"/>
<dbReference type="InterPro" id="IPR017930">
    <property type="entry name" value="Myb_dom"/>
</dbReference>
<evidence type="ECO:0000256" key="3">
    <source>
        <dbReference type="ARBA" id="ARBA00023125"/>
    </source>
</evidence>
<dbReference type="Pfam" id="PF26575">
    <property type="entry name" value="HHO5_N"/>
    <property type="match status" value="1"/>
</dbReference>
<evidence type="ECO:0000313" key="8">
    <source>
        <dbReference type="EMBL" id="KAF7828754.1"/>
    </source>
</evidence>
<dbReference type="InterPro" id="IPR006447">
    <property type="entry name" value="Myb_dom_plants"/>
</dbReference>
<protein>
    <submittedName>
        <fullName evidence="8">Transcription factor HHO5-like</fullName>
    </submittedName>
</protein>
<dbReference type="PANTHER" id="PTHR31003:SF22">
    <property type="entry name" value="TRANSCRIPTION FACTOR HHO5"/>
    <property type="match status" value="1"/>
</dbReference>
<evidence type="ECO:0000256" key="4">
    <source>
        <dbReference type="ARBA" id="ARBA00023163"/>
    </source>
</evidence>
<evidence type="ECO:0000256" key="5">
    <source>
        <dbReference type="ARBA" id="ARBA00023242"/>
    </source>
</evidence>
<dbReference type="InterPro" id="IPR009057">
    <property type="entry name" value="Homeodomain-like_sf"/>
</dbReference>
<dbReference type="PROSITE" id="PS51294">
    <property type="entry name" value="HTH_MYB"/>
    <property type="match status" value="1"/>
</dbReference>
<dbReference type="OrthoDB" id="1908613at2759"/>
<dbReference type="SUPFAM" id="SSF46689">
    <property type="entry name" value="Homeodomain-like"/>
    <property type="match status" value="1"/>
</dbReference>
<evidence type="ECO:0000313" key="9">
    <source>
        <dbReference type="Proteomes" id="UP000634136"/>
    </source>
</evidence>
<keyword evidence="9" id="KW-1185">Reference proteome</keyword>
<dbReference type="AlphaFoldDB" id="A0A834WS59"/>